<keyword evidence="3" id="KW-1185">Reference proteome</keyword>
<dbReference type="InterPro" id="IPR050706">
    <property type="entry name" value="Cyclic-di-GMP_PDE-like"/>
</dbReference>
<sequence>MGPLRSTSPAVAYEGFPKFTVFFQPIVDVANRRVPIYEALTRGLDGRAYPDLVAGMSKEMLHGFHRRTAFRAMRLAAKQHLLDLGAVLSINIQPDVTAGAMDAEFLQNAARHHGIPASRIIVELTEDHKLSLKDLRTLVGANQAAGFVTAMDDFGAGYAGLNMLVDCRPEILKMDRGLIRGIATDSTRQKIVGAFFDLSKSLNMTVIAEGVETQDECDTLRELGITLMQGYLFSAPVPRLIPWQLEWGQERRQASPKILQLDRALDRAGQKAPRSPSVAMQA</sequence>
<name>A0A239LX05_9BACT</name>
<dbReference type="AlphaFoldDB" id="A0A239LX05"/>
<dbReference type="PROSITE" id="PS50883">
    <property type="entry name" value="EAL"/>
    <property type="match status" value="1"/>
</dbReference>
<dbReference type="InterPro" id="IPR001633">
    <property type="entry name" value="EAL_dom"/>
</dbReference>
<dbReference type="OrthoDB" id="8731447at2"/>
<dbReference type="InterPro" id="IPR035919">
    <property type="entry name" value="EAL_sf"/>
</dbReference>
<proteinExistence type="predicted"/>
<dbReference type="CDD" id="cd01948">
    <property type="entry name" value="EAL"/>
    <property type="match status" value="1"/>
</dbReference>
<reference evidence="2 3" key="1">
    <citation type="submission" date="2017-06" db="EMBL/GenBank/DDBJ databases">
        <authorList>
            <person name="Kim H.J."/>
            <person name="Triplett B.A."/>
        </authorList>
    </citation>
    <scope>NUCLEOTIDE SEQUENCE [LARGE SCALE GENOMIC DNA]</scope>
    <source>
        <strain evidence="2 3">DSM 18704</strain>
    </source>
</reference>
<feature type="domain" description="EAL" evidence="1">
    <location>
        <begin position="1"/>
        <end position="250"/>
    </location>
</feature>
<dbReference type="PANTHER" id="PTHR33121">
    <property type="entry name" value="CYCLIC DI-GMP PHOSPHODIESTERASE PDEF"/>
    <property type="match status" value="1"/>
</dbReference>
<evidence type="ECO:0000313" key="2">
    <source>
        <dbReference type="EMBL" id="SNT34991.1"/>
    </source>
</evidence>
<dbReference type="SMART" id="SM00052">
    <property type="entry name" value="EAL"/>
    <property type="match status" value="1"/>
</dbReference>
<accession>A0A239LX05</accession>
<dbReference type="Gene3D" id="3.20.20.450">
    <property type="entry name" value="EAL domain"/>
    <property type="match status" value="1"/>
</dbReference>
<dbReference type="PANTHER" id="PTHR33121:SF15">
    <property type="entry name" value="BLUE LIGHT- AND TEMPERATURE-REGULATED ANTIREPRESSOR BLUF"/>
    <property type="match status" value="1"/>
</dbReference>
<dbReference type="EMBL" id="FZOU01000008">
    <property type="protein sequence ID" value="SNT34991.1"/>
    <property type="molecule type" value="Genomic_DNA"/>
</dbReference>
<dbReference type="Pfam" id="PF00563">
    <property type="entry name" value="EAL"/>
    <property type="match status" value="1"/>
</dbReference>
<evidence type="ECO:0000313" key="3">
    <source>
        <dbReference type="Proteomes" id="UP000198356"/>
    </source>
</evidence>
<dbReference type="SUPFAM" id="SSF141868">
    <property type="entry name" value="EAL domain-like"/>
    <property type="match status" value="1"/>
</dbReference>
<dbReference type="Proteomes" id="UP000198356">
    <property type="component" value="Unassembled WGS sequence"/>
</dbReference>
<dbReference type="GO" id="GO:0071111">
    <property type="term" value="F:cyclic-guanylate-specific phosphodiesterase activity"/>
    <property type="evidence" value="ECO:0007669"/>
    <property type="project" value="InterPro"/>
</dbReference>
<organism evidence="2 3">
    <name type="scientific">Granulicella rosea</name>
    <dbReference type="NCBI Taxonomy" id="474952"/>
    <lineage>
        <taxon>Bacteria</taxon>
        <taxon>Pseudomonadati</taxon>
        <taxon>Acidobacteriota</taxon>
        <taxon>Terriglobia</taxon>
        <taxon>Terriglobales</taxon>
        <taxon>Acidobacteriaceae</taxon>
        <taxon>Granulicella</taxon>
    </lineage>
</organism>
<evidence type="ECO:0000259" key="1">
    <source>
        <dbReference type="PROSITE" id="PS50883"/>
    </source>
</evidence>
<dbReference type="RefSeq" id="WP_089409938.1">
    <property type="nucleotide sequence ID" value="NZ_FZOU01000008.1"/>
</dbReference>
<gene>
    <name evidence="2" type="ORF">SAMN05421770_10843</name>
</gene>
<protein>
    <submittedName>
        <fullName evidence="2">EAL domain, c-di-GMP-specific phosphodiesterase class I (Or its enzymatically inactive variant)</fullName>
    </submittedName>
</protein>